<gene>
    <name evidence="2" type="ORF">NPX13_g6439</name>
</gene>
<evidence type="ECO:0000313" key="2">
    <source>
        <dbReference type="EMBL" id="KAJ3568382.1"/>
    </source>
</evidence>
<evidence type="ECO:0000313" key="3">
    <source>
        <dbReference type="Proteomes" id="UP001148614"/>
    </source>
</evidence>
<sequence>MFIWADAVCINQKDTKELGAQVNQMGDMYRRADSVLIWVGLDTEGDAYVAKQLICDMSDHFNQVYTAHGHVEDVPLLPPDSPLLDPSRWRAAQNFYLREWFTRVWVLQEVGHARKAVLLYGTERFGWSPVAQMPLMIAERADLAAVEVYLNVGRLVDAFQCIWSAESISDCWADASPYVKDKRAQFIAEQGRVTIPFKQFSNILTAGSRFSSSDHRDHVFAFVDHPAAFSKKGHKRIMEADYSLPKSEVFRRIAVTLLHEMRRLDILSAIAHTESVDITENPSWVPQWDNTARRIPYTPLSGHVSYFNADLQEGMSTFEPPSTPEVTADPEKTLRLEGLVLGTVKAVSAVMHREDFKRKTGETMEGGSYTNPVESAWELARAHSSQYRDPKHALGLTLITGRDQYWGEAEKDLAKHELEFGAYCHKYCSSESGLVGNTKGDTNIDVRSFLTVSRTVLQGTRFFVTSDGRYGIGPSWMRVDDVFCVLFGGSTPFILRRRAALPEYKFIGGSYIHGIMHGEAIMEWRDGRSTKDSIVIV</sequence>
<name>A0A9W8NCD7_9PEZI</name>
<dbReference type="InterPro" id="IPR010730">
    <property type="entry name" value="HET"/>
</dbReference>
<comment type="caution">
    <text evidence="2">The sequence shown here is derived from an EMBL/GenBank/DDBJ whole genome shotgun (WGS) entry which is preliminary data.</text>
</comment>
<proteinExistence type="predicted"/>
<reference evidence="2" key="1">
    <citation type="submission" date="2022-07" db="EMBL/GenBank/DDBJ databases">
        <title>Genome Sequence of Xylaria arbuscula.</title>
        <authorList>
            <person name="Buettner E."/>
        </authorList>
    </citation>
    <scope>NUCLEOTIDE SEQUENCE</scope>
    <source>
        <strain evidence="2">VT107</strain>
    </source>
</reference>
<dbReference type="AlphaFoldDB" id="A0A9W8NCD7"/>
<protein>
    <recommendedName>
        <fullName evidence="1">Heterokaryon incompatibility domain-containing protein</fullName>
    </recommendedName>
</protein>
<dbReference type="VEuPathDB" id="FungiDB:F4678DRAFT_436775"/>
<keyword evidence="3" id="KW-1185">Reference proteome</keyword>
<dbReference type="Proteomes" id="UP001148614">
    <property type="component" value="Unassembled WGS sequence"/>
</dbReference>
<feature type="domain" description="Heterokaryon incompatibility" evidence="1">
    <location>
        <begin position="2"/>
        <end position="109"/>
    </location>
</feature>
<evidence type="ECO:0000259" key="1">
    <source>
        <dbReference type="Pfam" id="PF06985"/>
    </source>
</evidence>
<dbReference type="Pfam" id="PF26639">
    <property type="entry name" value="Het-6_barrel"/>
    <property type="match status" value="1"/>
</dbReference>
<dbReference type="EMBL" id="JANPWZ010001142">
    <property type="protein sequence ID" value="KAJ3568382.1"/>
    <property type="molecule type" value="Genomic_DNA"/>
</dbReference>
<dbReference type="InterPro" id="IPR052895">
    <property type="entry name" value="HetReg/Transcr_Mod"/>
</dbReference>
<dbReference type="PANTHER" id="PTHR24148">
    <property type="entry name" value="ANKYRIN REPEAT DOMAIN-CONTAINING PROTEIN 39 HOMOLOG-RELATED"/>
    <property type="match status" value="1"/>
</dbReference>
<accession>A0A9W8NCD7</accession>
<dbReference type="PANTHER" id="PTHR24148:SF64">
    <property type="entry name" value="HETEROKARYON INCOMPATIBILITY DOMAIN-CONTAINING PROTEIN"/>
    <property type="match status" value="1"/>
</dbReference>
<dbReference type="Pfam" id="PF06985">
    <property type="entry name" value="HET"/>
    <property type="match status" value="1"/>
</dbReference>
<organism evidence="2 3">
    <name type="scientific">Xylaria arbuscula</name>
    <dbReference type="NCBI Taxonomy" id="114810"/>
    <lineage>
        <taxon>Eukaryota</taxon>
        <taxon>Fungi</taxon>
        <taxon>Dikarya</taxon>
        <taxon>Ascomycota</taxon>
        <taxon>Pezizomycotina</taxon>
        <taxon>Sordariomycetes</taxon>
        <taxon>Xylariomycetidae</taxon>
        <taxon>Xylariales</taxon>
        <taxon>Xylariaceae</taxon>
        <taxon>Xylaria</taxon>
    </lineage>
</organism>